<dbReference type="Proteomes" id="UP000410492">
    <property type="component" value="Unassembled WGS sequence"/>
</dbReference>
<gene>
    <name evidence="1" type="ORF">CALMAC_LOCUS9078</name>
</gene>
<dbReference type="AlphaFoldDB" id="A0A653CHK4"/>
<proteinExistence type="predicted"/>
<organism evidence="1 2">
    <name type="scientific">Callosobruchus maculatus</name>
    <name type="common">Southern cowpea weevil</name>
    <name type="synonym">Pulse bruchid</name>
    <dbReference type="NCBI Taxonomy" id="64391"/>
    <lineage>
        <taxon>Eukaryota</taxon>
        <taxon>Metazoa</taxon>
        <taxon>Ecdysozoa</taxon>
        <taxon>Arthropoda</taxon>
        <taxon>Hexapoda</taxon>
        <taxon>Insecta</taxon>
        <taxon>Pterygota</taxon>
        <taxon>Neoptera</taxon>
        <taxon>Endopterygota</taxon>
        <taxon>Coleoptera</taxon>
        <taxon>Polyphaga</taxon>
        <taxon>Cucujiformia</taxon>
        <taxon>Chrysomeloidea</taxon>
        <taxon>Chrysomelidae</taxon>
        <taxon>Bruchinae</taxon>
        <taxon>Bruchini</taxon>
        <taxon>Callosobruchus</taxon>
    </lineage>
</organism>
<name>A0A653CHK4_CALMS</name>
<keyword evidence="2" id="KW-1185">Reference proteome</keyword>
<sequence>MIEIIMLGFKDIARQIQRPHTYRSLQLGRNPHKAASLGQASLLPLLNEDYSDESSKRIARSFESRSYGDSTFQVNFENSVIYLS</sequence>
<reference evidence="1 2" key="1">
    <citation type="submission" date="2019-01" db="EMBL/GenBank/DDBJ databases">
        <authorList>
            <person name="Sayadi A."/>
        </authorList>
    </citation>
    <scope>NUCLEOTIDE SEQUENCE [LARGE SCALE GENOMIC DNA]</scope>
</reference>
<evidence type="ECO:0000313" key="2">
    <source>
        <dbReference type="Proteomes" id="UP000410492"/>
    </source>
</evidence>
<evidence type="ECO:0000313" key="1">
    <source>
        <dbReference type="EMBL" id="VEN47249.1"/>
    </source>
</evidence>
<accession>A0A653CHK4</accession>
<dbReference type="EMBL" id="CAACVG010007827">
    <property type="protein sequence ID" value="VEN47249.1"/>
    <property type="molecule type" value="Genomic_DNA"/>
</dbReference>
<protein>
    <submittedName>
        <fullName evidence="1">Uncharacterized protein</fullName>
    </submittedName>
</protein>